<keyword evidence="3" id="KW-0129">CBS domain</keyword>
<evidence type="ECO:0000313" key="8">
    <source>
        <dbReference type="EMBL" id="ADI38310.1"/>
    </source>
</evidence>
<feature type="transmembrane region" description="Helical" evidence="5">
    <location>
        <begin position="95"/>
        <end position="114"/>
    </location>
</feature>
<keyword evidence="9" id="KW-1185">Reference proteome</keyword>
<dbReference type="STRING" id="716544.wcw_0949"/>
<evidence type="ECO:0000256" key="5">
    <source>
        <dbReference type="SAM" id="Phobius"/>
    </source>
</evidence>
<dbReference type="KEGG" id="wch:wcw_0949"/>
<keyword evidence="2" id="KW-1003">Cell membrane</keyword>
<reference evidence="8 9" key="1">
    <citation type="journal article" date="2010" name="PLoS ONE">
        <title>The Waddlia genome: a window into chlamydial biology.</title>
        <authorList>
            <person name="Bertelli C."/>
            <person name="Collyn F."/>
            <person name="Croxatto A."/>
            <person name="Ruckert C."/>
            <person name="Polkinghorne A."/>
            <person name="Kebbi-Beghdadi C."/>
            <person name="Goesmann A."/>
            <person name="Vaughan L."/>
            <person name="Greub G."/>
        </authorList>
    </citation>
    <scope>NUCLEOTIDE SEQUENCE [LARGE SCALE GENOMIC DNA]</scope>
    <source>
        <strain evidence="9">ATCC VR-1470 / WSU 86-1044</strain>
    </source>
</reference>
<dbReference type="eggNOG" id="COG1253">
    <property type="taxonomic scope" value="Bacteria"/>
</dbReference>
<feature type="transmembrane region" description="Helical" evidence="5">
    <location>
        <begin position="53"/>
        <end position="75"/>
    </location>
</feature>
<name>D6YVZ9_WADCW</name>
<evidence type="ECO:0000313" key="9">
    <source>
        <dbReference type="Proteomes" id="UP000001505"/>
    </source>
</evidence>
<organism evidence="8 9">
    <name type="scientific">Waddlia chondrophila (strain ATCC VR-1470 / WSU 86-1044)</name>
    <dbReference type="NCBI Taxonomy" id="716544"/>
    <lineage>
        <taxon>Bacteria</taxon>
        <taxon>Pseudomonadati</taxon>
        <taxon>Chlamydiota</taxon>
        <taxon>Chlamydiia</taxon>
        <taxon>Parachlamydiales</taxon>
        <taxon>Waddliaceae</taxon>
        <taxon>Waddlia</taxon>
    </lineage>
</organism>
<dbReference type="RefSeq" id="WP_013182024.1">
    <property type="nucleotide sequence ID" value="NC_014225.1"/>
</dbReference>
<feature type="domain" description="CNNM transmembrane" evidence="7">
    <location>
        <begin position="1"/>
        <end position="186"/>
    </location>
</feature>
<feature type="transmembrane region" description="Helical" evidence="5">
    <location>
        <begin position="6"/>
        <end position="32"/>
    </location>
</feature>
<evidence type="ECO:0000256" key="4">
    <source>
        <dbReference type="PROSITE-ProRule" id="PRU01193"/>
    </source>
</evidence>
<dbReference type="Pfam" id="PF00571">
    <property type="entry name" value="CBS"/>
    <property type="match status" value="1"/>
</dbReference>
<keyword evidence="4 5" id="KW-1133">Transmembrane helix</keyword>
<keyword evidence="4 5" id="KW-0812">Transmembrane</keyword>
<dbReference type="InterPro" id="IPR000644">
    <property type="entry name" value="CBS_dom"/>
</dbReference>
<feature type="domain" description="CBS" evidence="6">
    <location>
        <begin position="269"/>
        <end position="325"/>
    </location>
</feature>
<proteinExistence type="predicted"/>
<dbReference type="Gene3D" id="3.10.580.10">
    <property type="entry name" value="CBS-domain"/>
    <property type="match status" value="1"/>
</dbReference>
<sequence>MIASAFWWMLLNLISIVVLAFYSMMEMACVSFNKVRLHYYVHQGNSRAKMLNFLLHHPFRLFGTTLIGVNVAMVIGSECSREFHAALGLSPDLAPLTQVVLVVIFGELAPMFAARNYAEHVAMLGIPIVYATARLLSPILQLIGWISKIANYLLKGKTEEANLFLNLEELQKILEEHGEDAVSHENQEINLITQNIFRLRHLIASDVMIPLHVIPRLPSNAYVGQMKKLVKQTNADFILIYYKEYKHIVSVAFPRDYLRFPNSRRVRDYARQPWFVTENTPLTTILQQFQRNNQSVAIILDRHGQAKGLITLNDLLSEIFGEASLQKQRDKSPVLIERTFLGETTVKEFNQQFSVTINANSDLTLSELVQNAQGYLPEVGETIYIEPFEMTIKETSLLEVKSLVVKTRVH</sequence>
<dbReference type="EMBL" id="CP001928">
    <property type="protein sequence ID" value="ADI38310.1"/>
    <property type="molecule type" value="Genomic_DNA"/>
</dbReference>
<dbReference type="HOGENOM" id="CLU_818096_0_0_0"/>
<dbReference type="InterPro" id="IPR016169">
    <property type="entry name" value="FAD-bd_PCMH_sub2"/>
</dbReference>
<evidence type="ECO:0000256" key="2">
    <source>
        <dbReference type="ARBA" id="ARBA00022475"/>
    </source>
</evidence>
<dbReference type="Pfam" id="PF03471">
    <property type="entry name" value="CorC_HlyC"/>
    <property type="match status" value="1"/>
</dbReference>
<feature type="transmembrane region" description="Helical" evidence="5">
    <location>
        <begin position="121"/>
        <end position="146"/>
    </location>
</feature>
<dbReference type="InterPro" id="IPR051676">
    <property type="entry name" value="UPF0053_domain"/>
</dbReference>
<dbReference type="Gene3D" id="3.30.465.10">
    <property type="match status" value="1"/>
</dbReference>
<dbReference type="PROSITE" id="PS51846">
    <property type="entry name" value="CNNM"/>
    <property type="match status" value="1"/>
</dbReference>
<dbReference type="GO" id="GO:0005886">
    <property type="term" value="C:plasma membrane"/>
    <property type="evidence" value="ECO:0007669"/>
    <property type="project" value="UniProtKB-SubCell"/>
</dbReference>
<keyword evidence="4 5" id="KW-0472">Membrane</keyword>
<comment type="subcellular location">
    <subcellularLocation>
        <location evidence="1">Cell membrane</location>
        <topology evidence="1">Multi-pass membrane protein</topology>
    </subcellularLocation>
</comment>
<accession>D6YVZ9</accession>
<dbReference type="OrthoDB" id="18594at2"/>
<evidence type="ECO:0000256" key="3">
    <source>
        <dbReference type="PROSITE-ProRule" id="PRU00703"/>
    </source>
</evidence>
<dbReference type="PROSITE" id="PS51371">
    <property type="entry name" value="CBS"/>
    <property type="match status" value="1"/>
</dbReference>
<evidence type="ECO:0000259" key="7">
    <source>
        <dbReference type="PROSITE" id="PS51846"/>
    </source>
</evidence>
<dbReference type="AlphaFoldDB" id="D6YVZ9"/>
<evidence type="ECO:0000256" key="1">
    <source>
        <dbReference type="ARBA" id="ARBA00004651"/>
    </source>
</evidence>
<protein>
    <submittedName>
        <fullName evidence="8">Conserved membrane protein</fullName>
    </submittedName>
</protein>
<dbReference type="Proteomes" id="UP000001505">
    <property type="component" value="Chromosome"/>
</dbReference>
<dbReference type="PANTHER" id="PTHR43099">
    <property type="entry name" value="UPF0053 PROTEIN YRKA"/>
    <property type="match status" value="1"/>
</dbReference>
<gene>
    <name evidence="8" type="ordered locus">wcw_0949</name>
</gene>
<dbReference type="SUPFAM" id="SSF54631">
    <property type="entry name" value="CBS-domain pair"/>
    <property type="match status" value="1"/>
</dbReference>
<evidence type="ECO:0000259" key="6">
    <source>
        <dbReference type="PROSITE" id="PS51371"/>
    </source>
</evidence>
<dbReference type="SUPFAM" id="SSF56176">
    <property type="entry name" value="FAD-binding/transporter-associated domain-like"/>
    <property type="match status" value="1"/>
</dbReference>
<dbReference type="PANTHER" id="PTHR43099:SF5">
    <property type="entry name" value="HLYC_CORC FAMILY TRANSPORTER"/>
    <property type="match status" value="1"/>
</dbReference>
<dbReference type="Pfam" id="PF01595">
    <property type="entry name" value="CNNM"/>
    <property type="match status" value="1"/>
</dbReference>
<dbReference type="InterPro" id="IPR002550">
    <property type="entry name" value="CNNM"/>
</dbReference>
<dbReference type="InterPro" id="IPR036318">
    <property type="entry name" value="FAD-bd_PCMH-like_sf"/>
</dbReference>
<dbReference type="InterPro" id="IPR005170">
    <property type="entry name" value="Transptr-assoc_dom"/>
</dbReference>
<dbReference type="GO" id="GO:0050660">
    <property type="term" value="F:flavin adenine dinucleotide binding"/>
    <property type="evidence" value="ECO:0007669"/>
    <property type="project" value="InterPro"/>
</dbReference>
<dbReference type="InterPro" id="IPR046342">
    <property type="entry name" value="CBS_dom_sf"/>
</dbReference>